<evidence type="ECO:0000256" key="5">
    <source>
        <dbReference type="ARBA" id="ARBA00023163"/>
    </source>
</evidence>
<dbReference type="Gene3D" id="1.10.10.10">
    <property type="entry name" value="Winged helix-like DNA-binding domain superfamily/Winged helix DNA-binding domain"/>
    <property type="match status" value="2"/>
</dbReference>
<dbReference type="GO" id="GO:0016987">
    <property type="term" value="F:sigma factor activity"/>
    <property type="evidence" value="ECO:0007669"/>
    <property type="project" value="UniProtKB-KW"/>
</dbReference>
<comment type="caution">
    <text evidence="8">The sequence shown here is derived from an EMBL/GenBank/DDBJ whole genome shotgun (WGS) entry which is preliminary data.</text>
</comment>
<accession>A0A9D1N436</accession>
<dbReference type="PRINTS" id="PR00046">
    <property type="entry name" value="SIGMA70FCT"/>
</dbReference>
<dbReference type="InterPro" id="IPR050239">
    <property type="entry name" value="Sigma-70_RNA_pol_init_factors"/>
</dbReference>
<keyword evidence="2" id="KW-0805">Transcription regulation</keyword>
<keyword evidence="5" id="KW-0804">Transcription</keyword>
<name>A0A9D1N436_9FIRM</name>
<dbReference type="NCBIfam" id="TIGR02937">
    <property type="entry name" value="sigma70-ECF"/>
    <property type="match status" value="1"/>
</dbReference>
<dbReference type="Gene3D" id="1.20.120.1810">
    <property type="match status" value="1"/>
</dbReference>
<dbReference type="GO" id="GO:0003677">
    <property type="term" value="F:DNA binding"/>
    <property type="evidence" value="ECO:0007669"/>
    <property type="project" value="UniProtKB-KW"/>
</dbReference>
<evidence type="ECO:0000259" key="7">
    <source>
        <dbReference type="PROSITE" id="PS00716"/>
    </source>
</evidence>
<dbReference type="InterPro" id="IPR013324">
    <property type="entry name" value="RNA_pol_sigma_r3/r4-like"/>
</dbReference>
<reference evidence="8" key="1">
    <citation type="submission" date="2020-10" db="EMBL/GenBank/DDBJ databases">
        <authorList>
            <person name="Gilroy R."/>
        </authorList>
    </citation>
    <scope>NUCLEOTIDE SEQUENCE</scope>
    <source>
        <strain evidence="8">ChiGjej2B2-16831</strain>
    </source>
</reference>
<dbReference type="InterPro" id="IPR007624">
    <property type="entry name" value="RNA_pol_sigma70_r3"/>
</dbReference>
<sequence>MTDRPAPQRGAPPDGDGRAPLTPEQTRALLERAHAGDRDAEETLVQRNLALVKSIVRKYLGRGVDYDDLYQLGCLGLVKAVQHFDTRFDVRFSTYAVPMIAGEIRRFLRDDGTVKVSRSVRELAARAAAAQERLRRQTGREPGVQDVARELGVDAEEVALALDAGRPCLSLSESRFDDEDGAARVEYLSDPDGELRMLDRLLLKDLLLRLDARERQIIVMRYFKDRTQAQVARVLGVSQVQVSRLEARILKKLREMAT</sequence>
<evidence type="ECO:0000256" key="6">
    <source>
        <dbReference type="SAM" id="MobiDB-lite"/>
    </source>
</evidence>
<dbReference type="SUPFAM" id="SSF88659">
    <property type="entry name" value="Sigma3 and sigma4 domains of RNA polymerase sigma factors"/>
    <property type="match status" value="2"/>
</dbReference>
<dbReference type="GO" id="GO:0006352">
    <property type="term" value="P:DNA-templated transcription initiation"/>
    <property type="evidence" value="ECO:0007669"/>
    <property type="project" value="InterPro"/>
</dbReference>
<dbReference type="PANTHER" id="PTHR30603:SF17">
    <property type="entry name" value="RNA POLYMERASE SIGMA-G FACTOR"/>
    <property type="match status" value="1"/>
</dbReference>
<dbReference type="InterPro" id="IPR014284">
    <property type="entry name" value="RNA_pol_sigma-70_dom"/>
</dbReference>
<dbReference type="CDD" id="cd06171">
    <property type="entry name" value="Sigma70_r4"/>
    <property type="match status" value="1"/>
</dbReference>
<dbReference type="SUPFAM" id="SSF88946">
    <property type="entry name" value="Sigma2 domain of RNA polymerase sigma factors"/>
    <property type="match status" value="1"/>
</dbReference>
<keyword evidence="1" id="KW-0749">Sporulation</keyword>
<dbReference type="InterPro" id="IPR014322">
    <property type="entry name" value="RNA_pol_sigma-B/F/G"/>
</dbReference>
<dbReference type="GO" id="GO:0030435">
    <property type="term" value="P:sporulation resulting in formation of a cellular spore"/>
    <property type="evidence" value="ECO:0007669"/>
    <property type="project" value="UniProtKB-KW"/>
</dbReference>
<dbReference type="InterPro" id="IPR013325">
    <property type="entry name" value="RNA_pol_sigma_r2"/>
</dbReference>
<dbReference type="InterPro" id="IPR000943">
    <property type="entry name" value="RNA_pol_sigma70"/>
</dbReference>
<dbReference type="Proteomes" id="UP000824128">
    <property type="component" value="Unassembled WGS sequence"/>
</dbReference>
<dbReference type="PANTHER" id="PTHR30603">
    <property type="entry name" value="RNA POLYMERASE SIGMA FACTOR RPO"/>
    <property type="match status" value="1"/>
</dbReference>
<reference evidence="8" key="2">
    <citation type="journal article" date="2021" name="PeerJ">
        <title>Extensive microbial diversity within the chicken gut microbiome revealed by metagenomics and culture.</title>
        <authorList>
            <person name="Gilroy R."/>
            <person name="Ravi A."/>
            <person name="Getino M."/>
            <person name="Pursley I."/>
            <person name="Horton D.L."/>
            <person name="Alikhan N.F."/>
            <person name="Baker D."/>
            <person name="Gharbi K."/>
            <person name="Hall N."/>
            <person name="Watson M."/>
            <person name="Adriaenssens E.M."/>
            <person name="Foster-Nyarko E."/>
            <person name="Jarju S."/>
            <person name="Secka A."/>
            <person name="Antonio M."/>
            <person name="Oren A."/>
            <person name="Chaudhuri R.R."/>
            <person name="La Ragione R."/>
            <person name="Hildebrand F."/>
            <person name="Pallen M.J."/>
        </authorList>
    </citation>
    <scope>NUCLEOTIDE SEQUENCE</scope>
    <source>
        <strain evidence="8">ChiGjej2B2-16831</strain>
    </source>
</reference>
<protein>
    <submittedName>
        <fullName evidence="8">SigB/SigF/SigG family RNA polymerase sigma factor</fullName>
    </submittedName>
</protein>
<evidence type="ECO:0000256" key="4">
    <source>
        <dbReference type="ARBA" id="ARBA00023125"/>
    </source>
</evidence>
<evidence type="ECO:0000313" key="9">
    <source>
        <dbReference type="Proteomes" id="UP000824128"/>
    </source>
</evidence>
<gene>
    <name evidence="8" type="ORF">IAD24_06070</name>
</gene>
<evidence type="ECO:0000256" key="2">
    <source>
        <dbReference type="ARBA" id="ARBA00023015"/>
    </source>
</evidence>
<evidence type="ECO:0000256" key="1">
    <source>
        <dbReference type="ARBA" id="ARBA00022969"/>
    </source>
</evidence>
<dbReference type="PIRSF" id="PIRSF000770">
    <property type="entry name" value="RNA_pol_sigma-SigE/K"/>
    <property type="match status" value="1"/>
</dbReference>
<dbReference type="Pfam" id="PF04539">
    <property type="entry name" value="Sigma70_r3"/>
    <property type="match status" value="1"/>
</dbReference>
<proteinExistence type="predicted"/>
<feature type="domain" description="RNA polymerase sigma-70" evidence="7">
    <location>
        <begin position="227"/>
        <end position="253"/>
    </location>
</feature>
<keyword evidence="4" id="KW-0238">DNA-binding</keyword>
<dbReference type="InterPro" id="IPR036388">
    <property type="entry name" value="WH-like_DNA-bd_sf"/>
</dbReference>
<dbReference type="InterPro" id="IPR007627">
    <property type="entry name" value="RNA_pol_sigma70_r2"/>
</dbReference>
<dbReference type="AlphaFoldDB" id="A0A9D1N436"/>
<dbReference type="Pfam" id="PF04545">
    <property type="entry name" value="Sigma70_r4"/>
    <property type="match status" value="1"/>
</dbReference>
<dbReference type="Pfam" id="PF04542">
    <property type="entry name" value="Sigma70_r2"/>
    <property type="match status" value="1"/>
</dbReference>
<dbReference type="PROSITE" id="PS00716">
    <property type="entry name" value="SIGMA70_2"/>
    <property type="match status" value="1"/>
</dbReference>
<dbReference type="NCBIfam" id="TIGR02980">
    <property type="entry name" value="SigBFG"/>
    <property type="match status" value="1"/>
</dbReference>
<evidence type="ECO:0000313" key="8">
    <source>
        <dbReference type="EMBL" id="HIU94710.1"/>
    </source>
</evidence>
<feature type="region of interest" description="Disordered" evidence="6">
    <location>
        <begin position="1"/>
        <end position="23"/>
    </location>
</feature>
<organism evidence="8 9">
    <name type="scientific">Candidatus Aphodomorpha intestinavium</name>
    <dbReference type="NCBI Taxonomy" id="2840672"/>
    <lineage>
        <taxon>Bacteria</taxon>
        <taxon>Bacillati</taxon>
        <taxon>Bacillota</taxon>
        <taxon>Clostridia</taxon>
        <taxon>Eubacteriales</taxon>
        <taxon>Candidatus Aphodomorpha</taxon>
    </lineage>
</organism>
<dbReference type="InterPro" id="IPR007630">
    <property type="entry name" value="RNA_pol_sigma70_r4"/>
</dbReference>
<dbReference type="EMBL" id="DVNZ01000193">
    <property type="protein sequence ID" value="HIU94710.1"/>
    <property type="molecule type" value="Genomic_DNA"/>
</dbReference>
<keyword evidence="3" id="KW-0731">Sigma factor</keyword>
<evidence type="ECO:0000256" key="3">
    <source>
        <dbReference type="ARBA" id="ARBA00023082"/>
    </source>
</evidence>